<accession>A0A8E2ARZ8</accession>
<dbReference type="GO" id="GO:0005524">
    <property type="term" value="F:ATP binding"/>
    <property type="evidence" value="ECO:0007669"/>
    <property type="project" value="InterPro"/>
</dbReference>
<protein>
    <recommendedName>
        <fullName evidence="1">Protein kinase domain-containing protein</fullName>
    </recommendedName>
</protein>
<dbReference type="InterPro" id="IPR052396">
    <property type="entry name" value="Meiotic_Drive_Suppr_Kinase"/>
</dbReference>
<dbReference type="Gene3D" id="1.10.510.10">
    <property type="entry name" value="Transferase(Phosphotransferase) domain 1"/>
    <property type="match status" value="1"/>
</dbReference>
<dbReference type="PROSITE" id="PS50011">
    <property type="entry name" value="PROTEIN_KINASE_DOM"/>
    <property type="match status" value="1"/>
</dbReference>
<dbReference type="PANTHER" id="PTHR37171:SF1">
    <property type="entry name" value="SERINE_THREONINE-PROTEIN KINASE YRZF-RELATED"/>
    <property type="match status" value="1"/>
</dbReference>
<evidence type="ECO:0000313" key="3">
    <source>
        <dbReference type="Proteomes" id="UP000250043"/>
    </source>
</evidence>
<dbReference type="GO" id="GO:0004672">
    <property type="term" value="F:protein kinase activity"/>
    <property type="evidence" value="ECO:0007669"/>
    <property type="project" value="InterPro"/>
</dbReference>
<reference evidence="2 3" key="1">
    <citation type="submission" date="2016-07" db="EMBL/GenBank/DDBJ databases">
        <title>Draft genome of the white-rot fungus Obba rivulosa 3A-2.</title>
        <authorList>
            <consortium name="DOE Joint Genome Institute"/>
            <person name="Miettinen O."/>
            <person name="Riley R."/>
            <person name="Acob R."/>
            <person name="Barry K."/>
            <person name="Cullen D."/>
            <person name="De Vries R."/>
            <person name="Hainaut M."/>
            <person name="Hatakka A."/>
            <person name="Henrissat B."/>
            <person name="Hilden K."/>
            <person name="Kuo R."/>
            <person name="Labutti K."/>
            <person name="Lipzen A."/>
            <person name="Makela M.R."/>
            <person name="Sandor L."/>
            <person name="Spatafora J.W."/>
            <person name="Grigoriev I.V."/>
            <person name="Hibbett D.S."/>
        </authorList>
    </citation>
    <scope>NUCLEOTIDE SEQUENCE [LARGE SCALE GENOMIC DNA]</scope>
    <source>
        <strain evidence="2 3">3A-2</strain>
    </source>
</reference>
<dbReference type="InterPro" id="IPR011009">
    <property type="entry name" value="Kinase-like_dom_sf"/>
</dbReference>
<evidence type="ECO:0000313" key="2">
    <source>
        <dbReference type="EMBL" id="OCH89526.1"/>
    </source>
</evidence>
<keyword evidence="3" id="KW-1185">Reference proteome</keyword>
<proteinExistence type="predicted"/>
<dbReference type="Proteomes" id="UP000250043">
    <property type="component" value="Unassembled WGS sequence"/>
</dbReference>
<dbReference type="OrthoDB" id="2740102at2759"/>
<evidence type="ECO:0000259" key="1">
    <source>
        <dbReference type="PROSITE" id="PS50011"/>
    </source>
</evidence>
<dbReference type="PANTHER" id="PTHR37171">
    <property type="entry name" value="SERINE/THREONINE-PROTEIN KINASE YRZF-RELATED"/>
    <property type="match status" value="1"/>
</dbReference>
<dbReference type="InterPro" id="IPR000719">
    <property type="entry name" value="Prot_kinase_dom"/>
</dbReference>
<dbReference type="EMBL" id="KV722425">
    <property type="protein sequence ID" value="OCH89526.1"/>
    <property type="molecule type" value="Genomic_DNA"/>
</dbReference>
<dbReference type="SUPFAM" id="SSF56112">
    <property type="entry name" value="Protein kinase-like (PK-like)"/>
    <property type="match status" value="1"/>
</dbReference>
<dbReference type="AlphaFoldDB" id="A0A8E2ARZ8"/>
<name>A0A8E2ARZ8_9APHY</name>
<gene>
    <name evidence="2" type="ORF">OBBRIDRAFT_826525</name>
</gene>
<dbReference type="Pfam" id="PF00069">
    <property type="entry name" value="Pkinase"/>
    <property type="match status" value="1"/>
</dbReference>
<organism evidence="2 3">
    <name type="scientific">Obba rivulosa</name>
    <dbReference type="NCBI Taxonomy" id="1052685"/>
    <lineage>
        <taxon>Eukaryota</taxon>
        <taxon>Fungi</taxon>
        <taxon>Dikarya</taxon>
        <taxon>Basidiomycota</taxon>
        <taxon>Agaricomycotina</taxon>
        <taxon>Agaricomycetes</taxon>
        <taxon>Polyporales</taxon>
        <taxon>Gelatoporiaceae</taxon>
        <taxon>Obba</taxon>
    </lineage>
</organism>
<sequence>MTTLSISCDERDSITEPVSATQGPYIIERTTYYQGEELVKGQLSFSNVSDYGEREENAGRVIHFTALLHGDSGDLIPVHCKMESGRYGVRRLRNEAIAYKFLAELQGKGVPVCYGHFEGRVVNEIFGCVVTRISGEPVTDSESIYDGPEEFRHKLLELVYAIHKRHVVHGDLVPSNILINEEGDPVIVDFDCSRSNHNCSFSRQCSEIDGMTVDLGLQTFVCPEHILHG</sequence>
<feature type="domain" description="Protein kinase" evidence="1">
    <location>
        <begin position="1"/>
        <end position="229"/>
    </location>
</feature>